<proteinExistence type="predicted"/>
<evidence type="ECO:0000313" key="1">
    <source>
        <dbReference type="EMBL" id="SVE58994.1"/>
    </source>
</evidence>
<name>A0A383EQZ6_9ZZZZ</name>
<sequence length="42" mass="4625">MRSSAGQLKVASRVKELGNCIELVSIDPYFHQVSVGLFIKFG</sequence>
<gene>
    <name evidence="1" type="ORF">METZ01_LOCUS511848</name>
</gene>
<protein>
    <submittedName>
        <fullName evidence="1">Uncharacterized protein</fullName>
    </submittedName>
</protein>
<organism evidence="1">
    <name type="scientific">marine metagenome</name>
    <dbReference type="NCBI Taxonomy" id="408172"/>
    <lineage>
        <taxon>unclassified sequences</taxon>
        <taxon>metagenomes</taxon>
        <taxon>ecological metagenomes</taxon>
    </lineage>
</organism>
<feature type="non-terminal residue" evidence="1">
    <location>
        <position position="42"/>
    </location>
</feature>
<reference evidence="1" key="1">
    <citation type="submission" date="2018-05" db="EMBL/GenBank/DDBJ databases">
        <authorList>
            <person name="Lanie J.A."/>
            <person name="Ng W.-L."/>
            <person name="Kazmierczak K.M."/>
            <person name="Andrzejewski T.M."/>
            <person name="Davidsen T.M."/>
            <person name="Wayne K.J."/>
            <person name="Tettelin H."/>
            <person name="Glass J.I."/>
            <person name="Rusch D."/>
            <person name="Podicherti R."/>
            <person name="Tsui H.-C.T."/>
            <person name="Winkler M.E."/>
        </authorList>
    </citation>
    <scope>NUCLEOTIDE SEQUENCE</scope>
</reference>
<accession>A0A383EQZ6</accession>
<dbReference type="AlphaFoldDB" id="A0A383EQZ6"/>
<dbReference type="EMBL" id="UINC01227906">
    <property type="protein sequence ID" value="SVE58994.1"/>
    <property type="molecule type" value="Genomic_DNA"/>
</dbReference>